<accession>A0A8A0XV73</accession>
<dbReference type="GO" id="GO:0004508">
    <property type="term" value="F:steroid 17-alpha-monooxygenase activity"/>
    <property type="evidence" value="ECO:0007669"/>
    <property type="project" value="TreeGrafter"/>
</dbReference>
<sequence length="476" mass="53882">MISETVKGLFSAHEIGFTLPIIFITALSCTLLATKAAFAEAIVELTCQLLRLPSPAKGKRALPGVPFQWPNGQGTEKFFDGRNSAKKWRSQYGSIFTIWSGFKREIVMTKPAHIKTFYKDSHVHIKSADNNAGWLFAELLGECVGVVSQKRWKRVRGHFDGHFTRPASLNRTDLFISDAGNFIESLNGPKEGFIIDPANDMKYCPFFLVASIFFGRLTPDQRRKLSTLGPPREVLFREAFQGGINRFKITKYFPGSALSRLREFQRGWEDFVREAAEQALEKGDGSIVSLWEAVQKEELTMRELLQTLDESLFANLDVTTHAVSWNILRLAQHTEIQDKVFLEMQQHVGEPGKYEEYLRKEDTLLAACILEASRLHPVLPFSNPEAAEDNKVIDGYLIPRKTDVIVDAYAVNVDNTYWQNALEYDPYRHLGSKDPLTLAREKATDSVKVQEDSWIGLPNGRVQLIPRPVETLGSRD</sequence>
<evidence type="ECO:0000313" key="7">
    <source>
        <dbReference type="EMBL" id="QSQ85919.1"/>
    </source>
</evidence>
<dbReference type="Gene3D" id="1.10.630.10">
    <property type="entry name" value="Cytochrome P450"/>
    <property type="match status" value="1"/>
</dbReference>
<gene>
    <name evidence="7" type="primary">g21</name>
</gene>
<dbReference type="InterPro" id="IPR036396">
    <property type="entry name" value="Cyt_P450_sf"/>
</dbReference>
<evidence type="ECO:0000256" key="2">
    <source>
        <dbReference type="ARBA" id="ARBA00010617"/>
    </source>
</evidence>
<reference evidence="7" key="1">
    <citation type="journal article" date="2021" name="J. Ind. Microbiol. Biotechnol.">
        <title>Anti-cryptococcal activity of preussolides A and B, phosphoethanolamine-substituted 24-membered macrolides, and leptosin C from coprophilous isolates of Preussia typharum.</title>
        <authorList>
            <person name="Perlatti B."/>
            <person name="Lan N."/>
            <person name="Xiang M."/>
            <person name="Earp C.E."/>
            <person name="Spraker J.E."/>
            <person name="Harvey C.J.B."/>
            <person name="Nichols C.B."/>
            <person name="Alspaugh J.A."/>
            <person name="Gloer J.B."/>
            <person name="Bills G.F."/>
        </authorList>
    </citation>
    <scope>NUCLEOTIDE SEQUENCE</scope>
    <source>
        <strain evidence="7">BGC</strain>
    </source>
</reference>
<dbReference type="SUPFAM" id="SSF48264">
    <property type="entry name" value="Cytochrome P450"/>
    <property type="match status" value="1"/>
</dbReference>
<dbReference type="PANTHER" id="PTHR24289:SF21">
    <property type="entry name" value="CYTOCHROME P450 1A"/>
    <property type="match status" value="1"/>
</dbReference>
<evidence type="ECO:0000256" key="1">
    <source>
        <dbReference type="ARBA" id="ARBA00001971"/>
    </source>
</evidence>
<dbReference type="Pfam" id="PF00067">
    <property type="entry name" value="p450"/>
    <property type="match status" value="1"/>
</dbReference>
<evidence type="ECO:0000256" key="4">
    <source>
        <dbReference type="ARBA" id="ARBA00022723"/>
    </source>
</evidence>
<dbReference type="InterPro" id="IPR002401">
    <property type="entry name" value="Cyt_P450_E_grp-I"/>
</dbReference>
<proteinExistence type="inferred from homology"/>
<keyword evidence="4" id="KW-0479">Metal-binding</keyword>
<dbReference type="EMBL" id="MW161056">
    <property type="protein sequence ID" value="QSQ85919.1"/>
    <property type="molecule type" value="Genomic_DNA"/>
</dbReference>
<comment type="similarity">
    <text evidence="2">Belongs to the cytochrome P450 family.</text>
</comment>
<keyword evidence="5" id="KW-0560">Oxidoreductase</keyword>
<dbReference type="GO" id="GO:0005506">
    <property type="term" value="F:iron ion binding"/>
    <property type="evidence" value="ECO:0007669"/>
    <property type="project" value="InterPro"/>
</dbReference>
<dbReference type="PROSITE" id="PS51257">
    <property type="entry name" value="PROKAR_LIPOPROTEIN"/>
    <property type="match status" value="1"/>
</dbReference>
<keyword evidence="6" id="KW-0408">Iron</keyword>
<dbReference type="GO" id="GO:0005789">
    <property type="term" value="C:endoplasmic reticulum membrane"/>
    <property type="evidence" value="ECO:0007669"/>
    <property type="project" value="UniProtKB-SubCell"/>
</dbReference>
<evidence type="ECO:0000256" key="3">
    <source>
        <dbReference type="ARBA" id="ARBA00022617"/>
    </source>
</evidence>
<evidence type="ECO:0000256" key="5">
    <source>
        <dbReference type="ARBA" id="ARBA00023002"/>
    </source>
</evidence>
<dbReference type="InterPro" id="IPR001128">
    <property type="entry name" value="Cyt_P450"/>
</dbReference>
<comment type="cofactor">
    <cofactor evidence="1">
        <name>heme</name>
        <dbReference type="ChEBI" id="CHEBI:30413"/>
    </cofactor>
</comment>
<keyword evidence="3" id="KW-0349">Heme</keyword>
<protein>
    <submittedName>
        <fullName evidence="7">P450</fullName>
    </submittedName>
</protein>
<evidence type="ECO:0000256" key="6">
    <source>
        <dbReference type="ARBA" id="ARBA00023004"/>
    </source>
</evidence>
<dbReference type="GO" id="GO:0042448">
    <property type="term" value="P:progesterone metabolic process"/>
    <property type="evidence" value="ECO:0007669"/>
    <property type="project" value="TreeGrafter"/>
</dbReference>
<organism evidence="7">
    <name type="scientific">Preussia typharum</name>
    <dbReference type="NCBI Taxonomy" id="718249"/>
    <lineage>
        <taxon>Eukaryota</taxon>
        <taxon>Fungi</taxon>
        <taxon>Dikarya</taxon>
        <taxon>Ascomycota</taxon>
        <taxon>Pezizomycotina</taxon>
        <taxon>Dothideomycetes</taxon>
        <taxon>Pleosporomycetidae</taxon>
        <taxon>Pleosporales</taxon>
        <taxon>Sporormiaceae</taxon>
        <taxon>Preussia/Sporomiella species complex</taxon>
        <taxon>Preussia</taxon>
    </lineage>
</organism>
<dbReference type="GO" id="GO:0020037">
    <property type="term" value="F:heme binding"/>
    <property type="evidence" value="ECO:0007669"/>
    <property type="project" value="InterPro"/>
</dbReference>
<name>A0A8A0XV73_9PLEO</name>
<dbReference type="PANTHER" id="PTHR24289">
    <property type="entry name" value="STEROID 17-ALPHA-HYDROXYLASE/17,20 LYASE"/>
    <property type="match status" value="1"/>
</dbReference>
<dbReference type="AlphaFoldDB" id="A0A8A0XV73"/>
<dbReference type="PRINTS" id="PR00463">
    <property type="entry name" value="EP450I"/>
</dbReference>
<dbReference type="GO" id="GO:0042446">
    <property type="term" value="P:hormone biosynthetic process"/>
    <property type="evidence" value="ECO:0007669"/>
    <property type="project" value="TreeGrafter"/>
</dbReference>